<evidence type="ECO:0000313" key="1">
    <source>
        <dbReference type="EMBL" id="KAI9897237.1"/>
    </source>
</evidence>
<name>A0ACC0UUQ6_9HYPO</name>
<sequence length="407" mass="44126">MRSMRSMGSRASGRGKPPTPFWPDEFLRDDLPEARVWTYGYNANVFEGLFAPSNKHGVEQHGDDLAITFGREIENEDPVIWVAHGLGGIIVKDALRKSEVCQARTKKLIFLGTPHRGSKPAGWSKLALGLARLAMQDVNHKLVESLEEDSGLLRAIHLGFVKVAIERGIKVHSFYEGRGPSGLKGFNHKVVEDSSAKANLPQELEVVESLDVSHRGMTRAVDKDDMVYRSILSIIKRFVRPLCPEEEDEKDAQEPEPDPESKPEPEAEPEAEAEPESEPKLVLESEPGPELQPEAKSGPEPASATDVLGASKQAEPAAGDEPDPKVAYTVAAAGAQDQPSVSTPRSTNWEVLVGSAEAAADELDDQPKGEEGDKSSPSVALGNEQNTKQEDVSVPTIKIEDADALKA</sequence>
<reference evidence="1" key="1">
    <citation type="submission" date="2022-10" db="EMBL/GenBank/DDBJ databases">
        <title>Complete Genome of Trichothecium roseum strain YXFP-22015, a Plant Pathogen Isolated from Citrus.</title>
        <authorList>
            <person name="Wang Y."/>
            <person name="Zhu L."/>
        </authorList>
    </citation>
    <scope>NUCLEOTIDE SEQUENCE</scope>
    <source>
        <strain evidence="1">YXFP-22015</strain>
    </source>
</reference>
<organism evidence="1 2">
    <name type="scientific">Trichothecium roseum</name>
    <dbReference type="NCBI Taxonomy" id="47278"/>
    <lineage>
        <taxon>Eukaryota</taxon>
        <taxon>Fungi</taxon>
        <taxon>Dikarya</taxon>
        <taxon>Ascomycota</taxon>
        <taxon>Pezizomycotina</taxon>
        <taxon>Sordariomycetes</taxon>
        <taxon>Hypocreomycetidae</taxon>
        <taxon>Hypocreales</taxon>
        <taxon>Hypocreales incertae sedis</taxon>
        <taxon>Trichothecium</taxon>
    </lineage>
</organism>
<gene>
    <name evidence="1" type="ORF">N3K66_008259</name>
</gene>
<evidence type="ECO:0000313" key="2">
    <source>
        <dbReference type="Proteomes" id="UP001163324"/>
    </source>
</evidence>
<dbReference type="Proteomes" id="UP001163324">
    <property type="component" value="Chromosome 8"/>
</dbReference>
<accession>A0ACC0UUQ6</accession>
<proteinExistence type="predicted"/>
<comment type="caution">
    <text evidence="1">The sequence shown here is derived from an EMBL/GenBank/DDBJ whole genome shotgun (WGS) entry which is preliminary data.</text>
</comment>
<dbReference type="EMBL" id="CM047947">
    <property type="protein sequence ID" value="KAI9897237.1"/>
    <property type="molecule type" value="Genomic_DNA"/>
</dbReference>
<protein>
    <submittedName>
        <fullName evidence="1">Uncharacterized protein</fullName>
    </submittedName>
</protein>
<keyword evidence="2" id="KW-1185">Reference proteome</keyword>